<organism evidence="2 3">
    <name type="scientific">Pristionchus mayeri</name>
    <dbReference type="NCBI Taxonomy" id="1317129"/>
    <lineage>
        <taxon>Eukaryota</taxon>
        <taxon>Metazoa</taxon>
        <taxon>Ecdysozoa</taxon>
        <taxon>Nematoda</taxon>
        <taxon>Chromadorea</taxon>
        <taxon>Rhabditida</taxon>
        <taxon>Rhabditina</taxon>
        <taxon>Diplogasteromorpha</taxon>
        <taxon>Diplogasteroidea</taxon>
        <taxon>Neodiplogasteridae</taxon>
        <taxon>Pristionchus</taxon>
    </lineage>
</organism>
<keyword evidence="3" id="KW-1185">Reference proteome</keyword>
<evidence type="ECO:0000313" key="3">
    <source>
        <dbReference type="Proteomes" id="UP001328107"/>
    </source>
</evidence>
<feature type="non-terminal residue" evidence="2">
    <location>
        <position position="1"/>
    </location>
</feature>
<evidence type="ECO:0000256" key="1">
    <source>
        <dbReference type="SAM" id="MobiDB-lite"/>
    </source>
</evidence>
<sequence length="181" mass="20715">LQSPDRAQTVAKRAASVDRRNYWQDGADSVSVSVPLRFPALLQLWPLRADDLPPRADLRGVLGVGPRGHGRLPPAHRDVRHPWPQRLRQMARLDRRSLRRQAGDLVQQQQPPRAVRPRRAHCSHPRPGNLVVAEPRGHLHPQRHPLLHRHHRQGRQLVRHPLPRGLRGLQGQVQVELSNDL</sequence>
<feature type="region of interest" description="Disordered" evidence="1">
    <location>
        <begin position="101"/>
        <end position="133"/>
    </location>
</feature>
<dbReference type="AlphaFoldDB" id="A0AAN5D435"/>
<proteinExistence type="predicted"/>
<gene>
    <name evidence="2" type="ORF">PMAYCL1PPCAC_26239</name>
</gene>
<feature type="compositionally biased region" description="Basic residues" evidence="1">
    <location>
        <begin position="115"/>
        <end position="124"/>
    </location>
</feature>
<protein>
    <submittedName>
        <fullName evidence="2">Uncharacterized protein</fullName>
    </submittedName>
</protein>
<evidence type="ECO:0000313" key="2">
    <source>
        <dbReference type="EMBL" id="GMR56044.1"/>
    </source>
</evidence>
<dbReference type="EMBL" id="BTRK01000005">
    <property type="protein sequence ID" value="GMR56044.1"/>
    <property type="molecule type" value="Genomic_DNA"/>
</dbReference>
<reference evidence="3" key="1">
    <citation type="submission" date="2022-10" db="EMBL/GenBank/DDBJ databases">
        <title>Genome assembly of Pristionchus species.</title>
        <authorList>
            <person name="Yoshida K."/>
            <person name="Sommer R.J."/>
        </authorList>
    </citation>
    <scope>NUCLEOTIDE SEQUENCE [LARGE SCALE GENOMIC DNA]</scope>
    <source>
        <strain evidence="3">RS5460</strain>
    </source>
</reference>
<name>A0AAN5D435_9BILA</name>
<comment type="caution">
    <text evidence="2">The sequence shown here is derived from an EMBL/GenBank/DDBJ whole genome shotgun (WGS) entry which is preliminary data.</text>
</comment>
<dbReference type="Proteomes" id="UP001328107">
    <property type="component" value="Unassembled WGS sequence"/>
</dbReference>
<accession>A0AAN5D435</accession>